<sequence length="151" mass="15411">MATTGVFNGTSLVVLIGTEVIGYATSCSLSLAIDTPDSSTKQSLGWAEEIGGQRSWSLTTDGLATVVPGSVATYISTAELNALAIARAAVTVKFTTVNNSTVDGVTPIVGDVAYSGSAFIESVDMTADMENPVTYSVSFKGTGVLTITTNA</sequence>
<name>A0A6J7WFV0_9CAUD</name>
<evidence type="ECO:0000313" key="1">
    <source>
        <dbReference type="EMBL" id="CAB5194966.1"/>
    </source>
</evidence>
<protein>
    <submittedName>
        <fullName evidence="1">Phage major tail protein TP901-1</fullName>
    </submittedName>
</protein>
<dbReference type="EMBL" id="LR798216">
    <property type="protein sequence ID" value="CAB5194966.1"/>
    <property type="molecule type" value="Genomic_DNA"/>
</dbReference>
<dbReference type="Pfam" id="PF06199">
    <property type="entry name" value="Phage_tail_2"/>
    <property type="match status" value="1"/>
</dbReference>
<gene>
    <name evidence="1" type="ORF">UFOVP174_44</name>
</gene>
<proteinExistence type="predicted"/>
<dbReference type="InterPro" id="IPR011855">
    <property type="entry name" value="Phgtail_TP901_1"/>
</dbReference>
<organism evidence="1">
    <name type="scientific">uncultured Caudovirales phage</name>
    <dbReference type="NCBI Taxonomy" id="2100421"/>
    <lineage>
        <taxon>Viruses</taxon>
        <taxon>Duplodnaviria</taxon>
        <taxon>Heunggongvirae</taxon>
        <taxon>Uroviricota</taxon>
        <taxon>Caudoviricetes</taxon>
        <taxon>Peduoviridae</taxon>
        <taxon>Maltschvirus</taxon>
        <taxon>Maltschvirus maltsch</taxon>
    </lineage>
</organism>
<accession>A0A6J7WFV0</accession>
<reference evidence="1" key="1">
    <citation type="submission" date="2020-05" db="EMBL/GenBank/DDBJ databases">
        <authorList>
            <person name="Chiriac C."/>
            <person name="Salcher M."/>
            <person name="Ghai R."/>
            <person name="Kavagutti S V."/>
        </authorList>
    </citation>
    <scope>NUCLEOTIDE SEQUENCE</scope>
</reference>